<organism evidence="2 3">
    <name type="scientific">Stylosanthes scabra</name>
    <dbReference type="NCBI Taxonomy" id="79078"/>
    <lineage>
        <taxon>Eukaryota</taxon>
        <taxon>Viridiplantae</taxon>
        <taxon>Streptophyta</taxon>
        <taxon>Embryophyta</taxon>
        <taxon>Tracheophyta</taxon>
        <taxon>Spermatophyta</taxon>
        <taxon>Magnoliopsida</taxon>
        <taxon>eudicotyledons</taxon>
        <taxon>Gunneridae</taxon>
        <taxon>Pentapetalae</taxon>
        <taxon>rosids</taxon>
        <taxon>fabids</taxon>
        <taxon>Fabales</taxon>
        <taxon>Fabaceae</taxon>
        <taxon>Papilionoideae</taxon>
        <taxon>50 kb inversion clade</taxon>
        <taxon>dalbergioids sensu lato</taxon>
        <taxon>Dalbergieae</taxon>
        <taxon>Pterocarpus clade</taxon>
        <taxon>Stylosanthes</taxon>
    </lineage>
</organism>
<proteinExistence type="predicted"/>
<evidence type="ECO:0000259" key="1">
    <source>
        <dbReference type="Pfam" id="PF07734"/>
    </source>
</evidence>
<dbReference type="EMBL" id="JASCZI010060796">
    <property type="protein sequence ID" value="MED6136063.1"/>
    <property type="molecule type" value="Genomic_DNA"/>
</dbReference>
<comment type="caution">
    <text evidence="2">The sequence shown here is derived from an EMBL/GenBank/DDBJ whole genome shotgun (WGS) entry which is preliminary data.</text>
</comment>
<evidence type="ECO:0000313" key="3">
    <source>
        <dbReference type="Proteomes" id="UP001341840"/>
    </source>
</evidence>
<evidence type="ECO:0000313" key="2">
    <source>
        <dbReference type="EMBL" id="MED6136063.1"/>
    </source>
</evidence>
<dbReference type="InterPro" id="IPR050796">
    <property type="entry name" value="SCF_F-box_component"/>
</dbReference>
<reference evidence="2 3" key="1">
    <citation type="journal article" date="2023" name="Plants (Basel)">
        <title>Bridging the Gap: Combining Genomics and Transcriptomics Approaches to Understand Stylosanthes scabra, an Orphan Legume from the Brazilian Caatinga.</title>
        <authorList>
            <person name="Ferreira-Neto J.R.C."/>
            <person name="da Silva M.D."/>
            <person name="Binneck E."/>
            <person name="de Melo N.F."/>
            <person name="da Silva R.H."/>
            <person name="de Melo A.L.T.M."/>
            <person name="Pandolfi V."/>
            <person name="Bustamante F.O."/>
            <person name="Brasileiro-Vidal A.C."/>
            <person name="Benko-Iseppon A.M."/>
        </authorList>
    </citation>
    <scope>NUCLEOTIDE SEQUENCE [LARGE SCALE GENOMIC DNA]</scope>
    <source>
        <tissue evidence="2">Leaves</tissue>
    </source>
</reference>
<dbReference type="InterPro" id="IPR006527">
    <property type="entry name" value="F-box-assoc_dom_typ1"/>
</dbReference>
<dbReference type="NCBIfam" id="TIGR01640">
    <property type="entry name" value="F_box_assoc_1"/>
    <property type="match status" value="1"/>
</dbReference>
<keyword evidence="3" id="KW-1185">Reference proteome</keyword>
<feature type="domain" description="F-box associated beta-propeller type 1" evidence="1">
    <location>
        <begin position="77"/>
        <end position="240"/>
    </location>
</feature>
<dbReference type="Proteomes" id="UP001341840">
    <property type="component" value="Unassembled WGS sequence"/>
</dbReference>
<dbReference type="InterPro" id="IPR017451">
    <property type="entry name" value="F-box-assoc_interact_dom"/>
</dbReference>
<gene>
    <name evidence="2" type="ORF">PIB30_052481</name>
</gene>
<dbReference type="Pfam" id="PF07734">
    <property type="entry name" value="FBA_1"/>
    <property type="match status" value="1"/>
</dbReference>
<protein>
    <recommendedName>
        <fullName evidence="1">F-box associated beta-propeller type 1 domain-containing protein</fullName>
    </recommendedName>
</protein>
<sequence>MESKAVRRNASLPDDLIMEVLIMSDHKTIADGNSFLRVPLKTGKLSYFPPVSSFCPGEVVKVHGIDNGNMCLTLELSRSCERLVVWNMFTRSTREIPEFPPFSYKTFRNEFAFTYLPASVNYCIVHTFKVRFGENLLMYNIYYSETNKWLRTFRSEGNVGNIDSHYVAMEGVIYWLNYQDGQYHIPNSIVACSAMTRGIEVYSIPDKCKSGKLKLISFNKRVCLACYSLGQDHYTLSVWELKRAGENVGMIDEDQQDGQQLQYLILRRFPLDEQRQRITLICQDWKQDVEVGYMQEYAPSLYPA</sequence>
<dbReference type="PANTHER" id="PTHR31672:SF13">
    <property type="entry name" value="F-BOX PROTEIN CPR30-LIKE"/>
    <property type="match status" value="1"/>
</dbReference>
<name>A0ABU6SJD1_9FABA</name>
<dbReference type="PANTHER" id="PTHR31672">
    <property type="entry name" value="BNACNNG10540D PROTEIN"/>
    <property type="match status" value="1"/>
</dbReference>
<accession>A0ABU6SJD1</accession>